<gene>
    <name evidence="2" type="ORF">FHW16_000401</name>
</gene>
<dbReference type="GO" id="GO:0006950">
    <property type="term" value="P:response to stress"/>
    <property type="evidence" value="ECO:0007669"/>
    <property type="project" value="TreeGrafter"/>
</dbReference>
<dbReference type="InterPro" id="IPR000835">
    <property type="entry name" value="HTH_MarR-typ"/>
</dbReference>
<dbReference type="PROSITE" id="PS50995">
    <property type="entry name" value="HTH_MARR_2"/>
    <property type="match status" value="1"/>
</dbReference>
<dbReference type="SMART" id="SM00347">
    <property type="entry name" value="HTH_MARR"/>
    <property type="match status" value="1"/>
</dbReference>
<keyword evidence="3" id="KW-1185">Reference proteome</keyword>
<evidence type="ECO:0000313" key="2">
    <source>
        <dbReference type="EMBL" id="MBA8876719.1"/>
    </source>
</evidence>
<dbReference type="GO" id="GO:0003700">
    <property type="term" value="F:DNA-binding transcription factor activity"/>
    <property type="evidence" value="ECO:0007669"/>
    <property type="project" value="InterPro"/>
</dbReference>
<organism evidence="2 3">
    <name type="scientific">Phyllobacterium myrsinacearum</name>
    <dbReference type="NCBI Taxonomy" id="28101"/>
    <lineage>
        <taxon>Bacteria</taxon>
        <taxon>Pseudomonadati</taxon>
        <taxon>Pseudomonadota</taxon>
        <taxon>Alphaproteobacteria</taxon>
        <taxon>Hyphomicrobiales</taxon>
        <taxon>Phyllobacteriaceae</taxon>
        <taxon>Phyllobacterium</taxon>
    </lineage>
</organism>
<dbReference type="InterPro" id="IPR039422">
    <property type="entry name" value="MarR/SlyA-like"/>
</dbReference>
<dbReference type="AlphaFoldDB" id="A0A839EDC8"/>
<comment type="caution">
    <text evidence="2">The sequence shown here is derived from an EMBL/GenBank/DDBJ whole genome shotgun (WGS) entry which is preliminary data.</text>
</comment>
<sequence>MTDPDPRQTPSFLIKQAARELMRQGEERLRPLGLGAAYLPVLVALKNGEASTQADLARLLRVEQPSMAQVLGRMERDGFIQRKADPAHRRSQIIELTPLAFERLPLAYAALNEGNILAMTDFSADEAAQFVAFLNRVNANLRSEVETVR</sequence>
<dbReference type="PANTHER" id="PTHR33164">
    <property type="entry name" value="TRANSCRIPTIONAL REGULATOR, MARR FAMILY"/>
    <property type="match status" value="1"/>
</dbReference>
<protein>
    <submittedName>
        <fullName evidence="2">DNA-binding MarR family transcriptional regulator</fullName>
    </submittedName>
</protein>
<evidence type="ECO:0000259" key="1">
    <source>
        <dbReference type="PROSITE" id="PS50995"/>
    </source>
</evidence>
<keyword evidence="2" id="KW-0238">DNA-binding</keyword>
<dbReference type="InterPro" id="IPR036388">
    <property type="entry name" value="WH-like_DNA-bd_sf"/>
</dbReference>
<proteinExistence type="predicted"/>
<dbReference type="EMBL" id="JACGXN010000001">
    <property type="protein sequence ID" value="MBA8876719.1"/>
    <property type="molecule type" value="Genomic_DNA"/>
</dbReference>
<dbReference type="Pfam" id="PF12802">
    <property type="entry name" value="MarR_2"/>
    <property type="match status" value="1"/>
</dbReference>
<dbReference type="PRINTS" id="PR00598">
    <property type="entry name" value="HTHMARR"/>
</dbReference>
<dbReference type="SUPFAM" id="SSF46785">
    <property type="entry name" value="Winged helix' DNA-binding domain"/>
    <property type="match status" value="1"/>
</dbReference>
<dbReference type="PANTHER" id="PTHR33164:SF13">
    <property type="entry name" value="4-HYDROXYPHENYLACETATE CATABOLISM PROTEIN"/>
    <property type="match status" value="1"/>
</dbReference>
<dbReference type="RefSeq" id="WP_182547484.1">
    <property type="nucleotide sequence ID" value="NZ_JACGXN010000001.1"/>
</dbReference>
<dbReference type="Gene3D" id="1.10.10.10">
    <property type="entry name" value="Winged helix-like DNA-binding domain superfamily/Winged helix DNA-binding domain"/>
    <property type="match status" value="1"/>
</dbReference>
<dbReference type="InterPro" id="IPR036390">
    <property type="entry name" value="WH_DNA-bd_sf"/>
</dbReference>
<feature type="domain" description="HTH marR-type" evidence="1">
    <location>
        <begin position="7"/>
        <end position="139"/>
    </location>
</feature>
<dbReference type="GO" id="GO:0003677">
    <property type="term" value="F:DNA binding"/>
    <property type="evidence" value="ECO:0007669"/>
    <property type="project" value="UniProtKB-KW"/>
</dbReference>
<name>A0A839EDC8_9HYPH</name>
<reference evidence="2 3" key="1">
    <citation type="submission" date="2020-07" db="EMBL/GenBank/DDBJ databases">
        <title>Genomic Encyclopedia of Type Strains, Phase IV (KMG-V): Genome sequencing to study the core and pangenomes of soil and plant-associated prokaryotes.</title>
        <authorList>
            <person name="Whitman W."/>
        </authorList>
    </citation>
    <scope>NUCLEOTIDE SEQUENCE [LARGE SCALE GENOMIC DNA]</scope>
    <source>
        <strain evidence="2 3">AN3</strain>
    </source>
</reference>
<accession>A0A839EDC8</accession>
<evidence type="ECO:0000313" key="3">
    <source>
        <dbReference type="Proteomes" id="UP000549052"/>
    </source>
</evidence>
<dbReference type="Proteomes" id="UP000549052">
    <property type="component" value="Unassembled WGS sequence"/>
</dbReference>